<dbReference type="Pfam" id="PF11151">
    <property type="entry name" value="DUF2929"/>
    <property type="match status" value="1"/>
</dbReference>
<dbReference type="STRING" id="237682.SAMN05421676_11541"/>
<protein>
    <recommendedName>
        <fullName evidence="4">DUF2929 domain-containing protein</fullName>
    </recommendedName>
</protein>
<reference evidence="3" key="1">
    <citation type="submission" date="2016-10" db="EMBL/GenBank/DDBJ databases">
        <authorList>
            <person name="Varghese N."/>
            <person name="Submissions S."/>
        </authorList>
    </citation>
    <scope>NUCLEOTIDE SEQUENCE [LARGE SCALE GENOMIC DNA]</scope>
    <source>
        <strain evidence="3">CGMCC 1.3566</strain>
    </source>
</reference>
<dbReference type="Proteomes" id="UP000199095">
    <property type="component" value="Unassembled WGS sequence"/>
</dbReference>
<sequence>MRFLWTFIWSLLLSSAVVYVISNMATVDFSFNAALFLAVVFTIIVSVLGEGILKEDDVH</sequence>
<feature type="transmembrane region" description="Helical" evidence="1">
    <location>
        <begin position="34"/>
        <end position="53"/>
    </location>
</feature>
<keyword evidence="1" id="KW-1133">Transmembrane helix</keyword>
<dbReference type="AlphaFoldDB" id="A0A1I0J0V1"/>
<keyword evidence="3" id="KW-1185">Reference proteome</keyword>
<evidence type="ECO:0000256" key="1">
    <source>
        <dbReference type="SAM" id="Phobius"/>
    </source>
</evidence>
<dbReference type="RefSeq" id="WP_093137434.1">
    <property type="nucleotide sequence ID" value="NZ_FOHJ01000015.1"/>
</dbReference>
<dbReference type="InterPro" id="IPR021324">
    <property type="entry name" value="DUF2929"/>
</dbReference>
<proteinExistence type="predicted"/>
<organism evidence="2 3">
    <name type="scientific">Salinibacillus kushneri</name>
    <dbReference type="NCBI Taxonomy" id="237682"/>
    <lineage>
        <taxon>Bacteria</taxon>
        <taxon>Bacillati</taxon>
        <taxon>Bacillota</taxon>
        <taxon>Bacilli</taxon>
        <taxon>Bacillales</taxon>
        <taxon>Bacillaceae</taxon>
        <taxon>Salinibacillus</taxon>
    </lineage>
</organism>
<dbReference type="EMBL" id="FOHJ01000015">
    <property type="protein sequence ID" value="SEU03362.1"/>
    <property type="molecule type" value="Genomic_DNA"/>
</dbReference>
<keyword evidence="1" id="KW-0812">Transmembrane</keyword>
<keyword evidence="1" id="KW-0472">Membrane</keyword>
<dbReference type="OrthoDB" id="2440739at2"/>
<evidence type="ECO:0008006" key="4">
    <source>
        <dbReference type="Google" id="ProtNLM"/>
    </source>
</evidence>
<evidence type="ECO:0000313" key="2">
    <source>
        <dbReference type="EMBL" id="SEU03362.1"/>
    </source>
</evidence>
<gene>
    <name evidence="2" type="ORF">SAMN05421676_11541</name>
</gene>
<name>A0A1I0J0V1_9BACI</name>
<accession>A0A1I0J0V1</accession>
<evidence type="ECO:0000313" key="3">
    <source>
        <dbReference type="Proteomes" id="UP000199095"/>
    </source>
</evidence>